<name>A0A7R9UAK8_9STRA</name>
<feature type="coiled-coil region" evidence="1">
    <location>
        <begin position="354"/>
        <end position="409"/>
    </location>
</feature>
<feature type="compositionally biased region" description="Low complexity" evidence="2">
    <location>
        <begin position="472"/>
        <end position="483"/>
    </location>
</feature>
<feature type="compositionally biased region" description="Basic residues" evidence="2">
    <location>
        <begin position="530"/>
        <end position="549"/>
    </location>
</feature>
<keyword evidence="3" id="KW-0732">Signal</keyword>
<proteinExistence type="predicted"/>
<sequence>MRVTAVLAVLGVWLPCGFAWYLSNAGVMKTVAKGVLSSAVAFQTLNVADTDWSRLEERLLAPTPPVELDAPKAKESAVPLPTAPEPPAAKEVPPPPEAPAAPSVAQVAQVAQGNAEEDAAKPPPPPRLATSRPAEPVKTEQTRVDGPPKREVTSMEALAIKMGLELDDGAPSALLGGLRKKASEQLSTMRDGLQVPEGGSLERFFPIPKQTEAQEFGERLRDSVAYLSSQSSEERIATVLAALKQAPAGFEAWWQGLTQEQKLGVTSAAGVGLLILGGSATTVAEEGGVQRAADKKVARELAAKQKAEELAKSEEMAKESAAAQQVVVEDIRARVAGTSIATIPESTSTESLAKRFYNEQVDELHKVIESVQQELAQQREQTVQALAALQEERSQREALLIELEYLKKDLLSARVDTGFKAAGTVSTMTATPIVEPKPNAPLGPFAQLVEEAAKFSGEPGVLEVVEQQDAGAEAAPVADGAKAVKPETASPKAKEEVYLNGSGPLAPEKEVPEVAEAGQVDAAPPAPKAAKGKAKNAKAKSAPAKKKSKKSEPETMEAEAALERASVAVAEVVAEDSNSVVVESDPLPAEPISEMEVEDDAWKALPPSKMKRKTVAELQEFLAIRGIDTIGEGGKALRKPELLELVAEYLA</sequence>
<feature type="region of interest" description="Disordered" evidence="2">
    <location>
        <begin position="472"/>
        <end position="559"/>
    </location>
</feature>
<feature type="compositionally biased region" description="Low complexity" evidence="2">
    <location>
        <begin position="100"/>
        <end position="114"/>
    </location>
</feature>
<feature type="signal peptide" evidence="3">
    <location>
        <begin position="1"/>
        <end position="19"/>
    </location>
</feature>
<evidence type="ECO:0000256" key="1">
    <source>
        <dbReference type="SAM" id="Coils"/>
    </source>
</evidence>
<evidence type="ECO:0008006" key="5">
    <source>
        <dbReference type="Google" id="ProtNLM"/>
    </source>
</evidence>
<feature type="region of interest" description="Disordered" evidence="2">
    <location>
        <begin position="63"/>
        <end position="149"/>
    </location>
</feature>
<feature type="compositionally biased region" description="Pro residues" evidence="2">
    <location>
        <begin position="81"/>
        <end position="99"/>
    </location>
</feature>
<evidence type="ECO:0000256" key="3">
    <source>
        <dbReference type="SAM" id="SignalP"/>
    </source>
</evidence>
<feature type="chain" id="PRO_5030672363" description="Rho termination factor N-terminal domain-containing protein" evidence="3">
    <location>
        <begin position="20"/>
        <end position="651"/>
    </location>
</feature>
<evidence type="ECO:0000256" key="2">
    <source>
        <dbReference type="SAM" id="MobiDB-lite"/>
    </source>
</evidence>
<keyword evidence="1" id="KW-0175">Coiled coil</keyword>
<organism evidence="4">
    <name type="scientific">Pinguiococcus pyrenoidosus</name>
    <dbReference type="NCBI Taxonomy" id="172671"/>
    <lineage>
        <taxon>Eukaryota</taxon>
        <taxon>Sar</taxon>
        <taxon>Stramenopiles</taxon>
        <taxon>Ochrophyta</taxon>
        <taxon>Pinguiophyceae</taxon>
        <taxon>Pinguiochrysidales</taxon>
        <taxon>Pinguiochrysidaceae</taxon>
        <taxon>Pinguiococcus</taxon>
    </lineage>
</organism>
<protein>
    <recommendedName>
        <fullName evidence="5">Rho termination factor N-terminal domain-containing protein</fullName>
    </recommendedName>
</protein>
<gene>
    <name evidence="4" type="ORF">PPYR1160_LOCUS9707</name>
</gene>
<dbReference type="AlphaFoldDB" id="A0A7R9UAK8"/>
<feature type="compositionally biased region" description="Basic and acidic residues" evidence="2">
    <location>
        <begin position="135"/>
        <end position="149"/>
    </location>
</feature>
<dbReference type="EMBL" id="HBEA01012743">
    <property type="protein sequence ID" value="CAD8260205.1"/>
    <property type="molecule type" value="Transcribed_RNA"/>
</dbReference>
<accession>A0A7R9UAK8</accession>
<evidence type="ECO:0000313" key="4">
    <source>
        <dbReference type="EMBL" id="CAD8260205.1"/>
    </source>
</evidence>
<reference evidence="4" key="1">
    <citation type="submission" date="2021-01" db="EMBL/GenBank/DDBJ databases">
        <authorList>
            <person name="Corre E."/>
            <person name="Pelletier E."/>
            <person name="Niang G."/>
            <person name="Scheremetjew M."/>
            <person name="Finn R."/>
            <person name="Kale V."/>
            <person name="Holt S."/>
            <person name="Cochrane G."/>
            <person name="Meng A."/>
            <person name="Brown T."/>
            <person name="Cohen L."/>
        </authorList>
    </citation>
    <scope>NUCLEOTIDE SEQUENCE</scope>
    <source>
        <strain evidence="4">CCMP2078</strain>
    </source>
</reference>